<evidence type="ECO:0000313" key="2">
    <source>
        <dbReference type="EMBL" id="JAD87935.1"/>
    </source>
</evidence>
<evidence type="ECO:0000256" key="1">
    <source>
        <dbReference type="SAM" id="SignalP"/>
    </source>
</evidence>
<evidence type="ECO:0008006" key="3">
    <source>
        <dbReference type="Google" id="ProtNLM"/>
    </source>
</evidence>
<name>A0A0A9DQJ3_ARUDO</name>
<sequence>MHIGLLICSAFVLDIELALAGCLLGHTHASGSTSVSESLSYVARAGCLVCAHTAKIWSKDRQGMHGILAKKKVRSLATIRVS</sequence>
<reference evidence="2" key="1">
    <citation type="submission" date="2014-09" db="EMBL/GenBank/DDBJ databases">
        <authorList>
            <person name="Magalhaes I.L.F."/>
            <person name="Oliveira U."/>
            <person name="Santos F.R."/>
            <person name="Vidigal T.H.D.A."/>
            <person name="Brescovit A.D."/>
            <person name="Santos A.J."/>
        </authorList>
    </citation>
    <scope>NUCLEOTIDE SEQUENCE</scope>
    <source>
        <tissue evidence="2">Shoot tissue taken approximately 20 cm above the soil surface</tissue>
    </source>
</reference>
<dbReference type="AlphaFoldDB" id="A0A0A9DQJ3"/>
<organism evidence="2">
    <name type="scientific">Arundo donax</name>
    <name type="common">Giant reed</name>
    <name type="synonym">Donax arundinaceus</name>
    <dbReference type="NCBI Taxonomy" id="35708"/>
    <lineage>
        <taxon>Eukaryota</taxon>
        <taxon>Viridiplantae</taxon>
        <taxon>Streptophyta</taxon>
        <taxon>Embryophyta</taxon>
        <taxon>Tracheophyta</taxon>
        <taxon>Spermatophyta</taxon>
        <taxon>Magnoliopsida</taxon>
        <taxon>Liliopsida</taxon>
        <taxon>Poales</taxon>
        <taxon>Poaceae</taxon>
        <taxon>PACMAD clade</taxon>
        <taxon>Arundinoideae</taxon>
        <taxon>Arundineae</taxon>
        <taxon>Arundo</taxon>
    </lineage>
</organism>
<protein>
    <recommendedName>
        <fullName evidence="3">Secreted protein</fullName>
    </recommendedName>
</protein>
<dbReference type="EMBL" id="GBRH01209960">
    <property type="protein sequence ID" value="JAD87935.1"/>
    <property type="molecule type" value="Transcribed_RNA"/>
</dbReference>
<feature type="chain" id="PRO_5002046576" description="Secreted protein" evidence="1">
    <location>
        <begin position="21"/>
        <end position="82"/>
    </location>
</feature>
<reference evidence="2" key="2">
    <citation type="journal article" date="2015" name="Data Brief">
        <title>Shoot transcriptome of the giant reed, Arundo donax.</title>
        <authorList>
            <person name="Barrero R.A."/>
            <person name="Guerrero F.D."/>
            <person name="Moolhuijzen P."/>
            <person name="Goolsby J.A."/>
            <person name="Tidwell J."/>
            <person name="Bellgard S.E."/>
            <person name="Bellgard M.I."/>
        </authorList>
    </citation>
    <scope>NUCLEOTIDE SEQUENCE</scope>
    <source>
        <tissue evidence="2">Shoot tissue taken approximately 20 cm above the soil surface</tissue>
    </source>
</reference>
<keyword evidence="1" id="KW-0732">Signal</keyword>
<accession>A0A0A9DQJ3</accession>
<proteinExistence type="predicted"/>
<feature type="signal peptide" evidence="1">
    <location>
        <begin position="1"/>
        <end position="20"/>
    </location>
</feature>